<dbReference type="FunFam" id="3.60.21.10:FF:000035">
    <property type="entry name" value="Lariat debranching enzyme"/>
    <property type="match status" value="1"/>
</dbReference>
<keyword evidence="12" id="KW-0539">Nucleus</keyword>
<dbReference type="PANTHER" id="PTHR12849:SF0">
    <property type="entry name" value="LARIAT DEBRANCHING ENZYME"/>
    <property type="match status" value="1"/>
</dbReference>
<dbReference type="Gene3D" id="3.60.21.10">
    <property type="match status" value="1"/>
</dbReference>
<evidence type="ECO:0000313" key="15">
    <source>
        <dbReference type="EMBL" id="KAJ8908833.1"/>
    </source>
</evidence>
<dbReference type="GO" id="GO:0046872">
    <property type="term" value="F:metal ion binding"/>
    <property type="evidence" value="ECO:0007669"/>
    <property type="project" value="UniProtKB-KW"/>
</dbReference>
<keyword evidence="10" id="KW-0408">Iron</keyword>
<evidence type="ECO:0000256" key="12">
    <source>
        <dbReference type="ARBA" id="ARBA00023242"/>
    </source>
</evidence>
<dbReference type="GO" id="GO:0000398">
    <property type="term" value="P:mRNA splicing, via spliceosome"/>
    <property type="evidence" value="ECO:0007669"/>
    <property type="project" value="TreeGrafter"/>
</dbReference>
<evidence type="ECO:0000256" key="3">
    <source>
        <dbReference type="ARBA" id="ARBA00001954"/>
    </source>
</evidence>
<feature type="region of interest" description="Disordered" evidence="13">
    <location>
        <begin position="449"/>
        <end position="487"/>
    </location>
</feature>
<accession>A0AAV8V3Z4</accession>
<dbReference type="CDD" id="cd00844">
    <property type="entry name" value="MPP_Dbr1_N"/>
    <property type="match status" value="1"/>
</dbReference>
<feature type="domain" description="Lariat debranching enzyme C-terminal" evidence="14">
    <location>
        <begin position="321"/>
        <end position="449"/>
    </location>
</feature>
<keyword evidence="9" id="KW-0862">Zinc</keyword>
<dbReference type="PROSITE" id="PS51257">
    <property type="entry name" value="PROKAR_LIPOPROTEIN"/>
    <property type="match status" value="1"/>
</dbReference>
<name>A0AAV8V3Z4_9RHOD</name>
<evidence type="ECO:0000256" key="9">
    <source>
        <dbReference type="ARBA" id="ARBA00022833"/>
    </source>
</evidence>
<dbReference type="InterPro" id="IPR004843">
    <property type="entry name" value="Calcineurin-like_PHP"/>
</dbReference>
<dbReference type="PANTHER" id="PTHR12849">
    <property type="entry name" value="RNA LARIAT DEBRANCHING ENZYME"/>
    <property type="match status" value="1"/>
</dbReference>
<comment type="cofactor">
    <cofactor evidence="3">
        <name>Fe(2+)</name>
        <dbReference type="ChEBI" id="CHEBI:29033"/>
    </cofactor>
</comment>
<comment type="similarity">
    <text evidence="5">Belongs to the lariat debranching enzyme family.</text>
</comment>
<dbReference type="SMART" id="SM01124">
    <property type="entry name" value="DBR1"/>
    <property type="match status" value="1"/>
</dbReference>
<evidence type="ECO:0000256" key="6">
    <source>
        <dbReference type="ARBA" id="ARBA00022664"/>
    </source>
</evidence>
<comment type="subcellular location">
    <subcellularLocation>
        <location evidence="4">Nucleus</location>
    </subcellularLocation>
</comment>
<proteinExistence type="inferred from homology"/>
<evidence type="ECO:0000313" key="16">
    <source>
        <dbReference type="Proteomes" id="UP001157974"/>
    </source>
</evidence>
<dbReference type="EMBL" id="JAMWBK010000001">
    <property type="protein sequence ID" value="KAJ8908833.1"/>
    <property type="molecule type" value="Genomic_DNA"/>
</dbReference>
<dbReference type="SUPFAM" id="SSF56300">
    <property type="entry name" value="Metallo-dependent phosphatases"/>
    <property type="match status" value="1"/>
</dbReference>
<dbReference type="Pfam" id="PF00149">
    <property type="entry name" value="Metallophos"/>
    <property type="match status" value="1"/>
</dbReference>
<comment type="caution">
    <text evidence="15">The sequence shown here is derived from an EMBL/GenBank/DDBJ whole genome shotgun (WGS) entry which is preliminary data.</text>
</comment>
<keyword evidence="16" id="KW-1185">Reference proteome</keyword>
<dbReference type="GO" id="GO:0008419">
    <property type="term" value="F:RNA lariat debranching enzyme activity"/>
    <property type="evidence" value="ECO:0007669"/>
    <property type="project" value="UniProtKB-ARBA"/>
</dbReference>
<evidence type="ECO:0000256" key="7">
    <source>
        <dbReference type="ARBA" id="ARBA00022723"/>
    </source>
</evidence>
<evidence type="ECO:0000256" key="11">
    <source>
        <dbReference type="ARBA" id="ARBA00023211"/>
    </source>
</evidence>
<evidence type="ECO:0000256" key="4">
    <source>
        <dbReference type="ARBA" id="ARBA00004123"/>
    </source>
</evidence>
<dbReference type="Proteomes" id="UP001157974">
    <property type="component" value="Unassembled WGS sequence"/>
</dbReference>
<keyword evidence="8" id="KW-0378">Hydrolase</keyword>
<reference evidence="15 16" key="1">
    <citation type="journal article" date="2023" name="Nat. Commun.">
        <title>Origin of minicircular mitochondrial genomes in red algae.</title>
        <authorList>
            <person name="Lee Y."/>
            <person name="Cho C.H."/>
            <person name="Lee Y.M."/>
            <person name="Park S.I."/>
            <person name="Yang J.H."/>
            <person name="West J.A."/>
            <person name="Bhattacharya D."/>
            <person name="Yoon H.S."/>
        </authorList>
    </citation>
    <scope>NUCLEOTIDE SEQUENCE [LARGE SCALE GENOMIC DNA]</scope>
    <source>
        <strain evidence="15 16">CCMP1338</strain>
        <tissue evidence="15">Whole cell</tissue>
    </source>
</reference>
<dbReference type="InterPro" id="IPR029052">
    <property type="entry name" value="Metallo-depent_PP-like"/>
</dbReference>
<comment type="cofactor">
    <cofactor evidence="1">
        <name>Mn(2+)</name>
        <dbReference type="ChEBI" id="CHEBI:29035"/>
    </cofactor>
</comment>
<comment type="cofactor">
    <cofactor evidence="2">
        <name>Zn(2+)</name>
        <dbReference type="ChEBI" id="CHEBI:29105"/>
    </cofactor>
</comment>
<organism evidence="15 16">
    <name type="scientific">Rhodosorus marinus</name>
    <dbReference type="NCBI Taxonomy" id="101924"/>
    <lineage>
        <taxon>Eukaryota</taxon>
        <taxon>Rhodophyta</taxon>
        <taxon>Stylonematophyceae</taxon>
        <taxon>Stylonematales</taxon>
        <taxon>Stylonemataceae</taxon>
        <taxon>Rhodosorus</taxon>
    </lineage>
</organism>
<evidence type="ECO:0000256" key="10">
    <source>
        <dbReference type="ARBA" id="ARBA00023004"/>
    </source>
</evidence>
<keyword evidence="7" id="KW-0479">Metal-binding</keyword>
<evidence type="ECO:0000259" key="14">
    <source>
        <dbReference type="SMART" id="SM01124"/>
    </source>
</evidence>
<gene>
    <name evidence="15" type="ORF">NDN08_005537</name>
</gene>
<dbReference type="Pfam" id="PF05011">
    <property type="entry name" value="DBR1"/>
    <property type="match status" value="1"/>
</dbReference>
<evidence type="ECO:0000256" key="5">
    <source>
        <dbReference type="ARBA" id="ARBA00006045"/>
    </source>
</evidence>
<dbReference type="InterPro" id="IPR007708">
    <property type="entry name" value="DBR1_C"/>
</dbReference>
<dbReference type="GO" id="GO:0005634">
    <property type="term" value="C:nucleus"/>
    <property type="evidence" value="ECO:0007669"/>
    <property type="project" value="UniProtKB-SubCell"/>
</dbReference>
<evidence type="ECO:0000256" key="2">
    <source>
        <dbReference type="ARBA" id="ARBA00001947"/>
    </source>
</evidence>
<protein>
    <recommendedName>
        <fullName evidence="14">Lariat debranching enzyme C-terminal domain-containing protein</fullName>
    </recommendedName>
</protein>
<feature type="compositionally biased region" description="Acidic residues" evidence="13">
    <location>
        <begin position="471"/>
        <end position="487"/>
    </location>
</feature>
<sequence length="487" mass="54230">MSIGAYRKLSWFNPQVLALFSCCGHPKRVNFSRHLAKRERGVGSRFDDVSWAQGVGKVLRLLKAFQNPNVSAALGSGDLPPILLSRMLVGVVGCCHGELDVIYDTLTEAEKRLDRKTDVLLICGDFQSVRNEDDLECVACPPKYRQINTFYKYYSGEKTAPVLTIFVGGNHEASNYLQELPYGGFVAPNIYYMGYAGAISVGGLRIAGISGIYKNHDYNTPHFEHPPYTESSLRSVYHTRKEDVERLCRITGQVDIFLSHDWPSQITQYGNLQKLLQRKRFLKEDIERNALGSPPLDEIILRLQPSYFFAAHLHAKFPAIVPHGEGKETKFLALSKPLPGQDFLQVVEIDNGKVARPEATDAEMEVLRDLEWLTILRNPNADSLEESLVKETLDAIGGEGGLKVEKSGFVRTARTYDAASPIRGRRPMALNENPQTSWLSEKLDLKVDTSSVHRSSGRAAAPAAEGTGLDVQDEPNPEEIDIDLDDV</sequence>
<dbReference type="AlphaFoldDB" id="A0AAV8V3Z4"/>
<evidence type="ECO:0000256" key="8">
    <source>
        <dbReference type="ARBA" id="ARBA00022801"/>
    </source>
</evidence>
<dbReference type="InterPro" id="IPR041816">
    <property type="entry name" value="Dbr1_N"/>
</dbReference>
<evidence type="ECO:0000256" key="13">
    <source>
        <dbReference type="SAM" id="MobiDB-lite"/>
    </source>
</evidence>
<keyword evidence="6" id="KW-0507">mRNA processing</keyword>
<keyword evidence="11" id="KW-0464">Manganese</keyword>
<evidence type="ECO:0000256" key="1">
    <source>
        <dbReference type="ARBA" id="ARBA00001936"/>
    </source>
</evidence>